<reference evidence="2" key="1">
    <citation type="submission" date="2013-05" db="EMBL/GenBank/DDBJ databases">
        <title>The Genome sequence of Mucor circinelloides f. circinelloides 1006PhL.</title>
        <authorList>
            <consortium name="The Broad Institute Genomics Platform"/>
            <person name="Cuomo C."/>
            <person name="Earl A."/>
            <person name="Findley K."/>
            <person name="Lee S.C."/>
            <person name="Walker B."/>
            <person name="Young S."/>
            <person name="Zeng Q."/>
            <person name="Gargeya S."/>
            <person name="Fitzgerald M."/>
            <person name="Haas B."/>
            <person name="Abouelleil A."/>
            <person name="Allen A.W."/>
            <person name="Alvarado L."/>
            <person name="Arachchi H.M."/>
            <person name="Berlin A.M."/>
            <person name="Chapman S.B."/>
            <person name="Gainer-Dewar J."/>
            <person name="Goldberg J."/>
            <person name="Griggs A."/>
            <person name="Gujja S."/>
            <person name="Hansen M."/>
            <person name="Howarth C."/>
            <person name="Imamovic A."/>
            <person name="Ireland A."/>
            <person name="Larimer J."/>
            <person name="McCowan C."/>
            <person name="Murphy C."/>
            <person name="Pearson M."/>
            <person name="Poon T.W."/>
            <person name="Priest M."/>
            <person name="Roberts A."/>
            <person name="Saif S."/>
            <person name="Shea T."/>
            <person name="Sisk P."/>
            <person name="Sykes S."/>
            <person name="Wortman J."/>
            <person name="Nusbaum C."/>
            <person name="Birren B."/>
        </authorList>
    </citation>
    <scope>NUCLEOTIDE SEQUENCE [LARGE SCALE GENOMIC DNA]</scope>
    <source>
        <strain evidence="2">1006PhL</strain>
    </source>
</reference>
<accession>S2J306</accession>
<dbReference type="EMBL" id="KE124040">
    <property type="protein sequence ID" value="EPB84416.1"/>
    <property type="molecule type" value="Genomic_DNA"/>
</dbReference>
<evidence type="ECO:0000313" key="2">
    <source>
        <dbReference type="Proteomes" id="UP000014254"/>
    </source>
</evidence>
<sequence length="249" mass="28105">MTFSAEYFDPQFCGYRQASALIQPNTLNIQLPSSSEEPPPKRRRGRFRKQVQQAKITAIPESDTPLPSMFLGIGSAKNLNELRDAFEALGRVARHSTALAYRQPLARWKYPYTVGPSELVMASFTEFVFERTSKNMSQLAQIPIIVNSEPCLRKIASERQSSNRKKPIVFVGDRGHGVGSHIKGHQRFGGAWKQKQHVHYTPTLIINECNSSQTCLFCFYKLSHPMVAAKDKVKTANGSFVWCDISLLR</sequence>
<dbReference type="AlphaFoldDB" id="S2J306"/>
<evidence type="ECO:0000313" key="1">
    <source>
        <dbReference type="EMBL" id="EPB84416.1"/>
    </source>
</evidence>
<dbReference type="OrthoDB" id="2287260at2759"/>
<dbReference type="InParanoid" id="S2J306"/>
<protein>
    <submittedName>
        <fullName evidence="1">Uncharacterized protein</fullName>
    </submittedName>
</protein>
<gene>
    <name evidence="1" type="ORF">HMPREF1544_08853</name>
</gene>
<keyword evidence="2" id="KW-1185">Reference proteome</keyword>
<dbReference type="VEuPathDB" id="FungiDB:HMPREF1544_08853"/>
<dbReference type="STRING" id="1220926.S2J306"/>
<proteinExistence type="predicted"/>
<name>S2J306_MUCC1</name>
<dbReference type="Proteomes" id="UP000014254">
    <property type="component" value="Unassembled WGS sequence"/>
</dbReference>
<organism evidence="1 2">
    <name type="scientific">Mucor circinelloides f. circinelloides (strain 1006PhL)</name>
    <name type="common">Mucormycosis agent</name>
    <name type="synonym">Calyptromyces circinelloides</name>
    <dbReference type="NCBI Taxonomy" id="1220926"/>
    <lineage>
        <taxon>Eukaryota</taxon>
        <taxon>Fungi</taxon>
        <taxon>Fungi incertae sedis</taxon>
        <taxon>Mucoromycota</taxon>
        <taxon>Mucoromycotina</taxon>
        <taxon>Mucoromycetes</taxon>
        <taxon>Mucorales</taxon>
        <taxon>Mucorineae</taxon>
        <taxon>Mucoraceae</taxon>
        <taxon>Mucor</taxon>
    </lineage>
</organism>